<organism evidence="7">
    <name type="scientific">Phallusia mammillata</name>
    <dbReference type="NCBI Taxonomy" id="59560"/>
    <lineage>
        <taxon>Eukaryota</taxon>
        <taxon>Metazoa</taxon>
        <taxon>Chordata</taxon>
        <taxon>Tunicata</taxon>
        <taxon>Ascidiacea</taxon>
        <taxon>Phlebobranchia</taxon>
        <taxon>Ascidiidae</taxon>
        <taxon>Phallusia</taxon>
    </lineage>
</organism>
<dbReference type="EMBL" id="LR783214">
    <property type="protein sequence ID" value="CAB3224735.1"/>
    <property type="molecule type" value="mRNA"/>
</dbReference>
<comment type="similarity">
    <text evidence="1">Belongs to the ataxin-10 family.</text>
</comment>
<comment type="function">
    <text evidence="5">May play a role in the regulation of cytokinesis. May play a role in signaling by stimulating protein glycosylation. Induces neuritogenesis by activating the Ras-MAP kinase pathway and is necessary for the survival of cerebellar neurons. Does not appear to play a major role in ciliogenesis.</text>
</comment>
<sequence length="290" mass="32056">MIVYNCLQSCETSLPCFIDNFSDSFLPLLCDSLTIVKDQDWIILCISEHFLSIETFLPIIFTYGSSNCRCNVLDVLIHSLDEETPDHVLDFMTKQFQVQSDLIALSESPETLDNAVLTVKVLEFLCVASSRDGHDRKFLADGNLLSTVVGVLRKVTAAGKSETSGEFGLSQIRSPPVGSVELSDNPVAGFKSSLIRVIGNLCYRCPENQTKVRELGGIGLVLEHFNLDDNNPFIQQWSVLAIRNICEGNVENQEVVTAYERLTAAESPILQRPGVALELKPPSVNPEPYT</sequence>
<accession>A0A6F9D7T3</accession>
<keyword evidence="4" id="KW-0131">Cell cycle</keyword>
<evidence type="ECO:0000259" key="6">
    <source>
        <dbReference type="Pfam" id="PF09759"/>
    </source>
</evidence>
<dbReference type="GO" id="GO:0005829">
    <property type="term" value="C:cytosol"/>
    <property type="evidence" value="ECO:0007669"/>
    <property type="project" value="TreeGrafter"/>
</dbReference>
<gene>
    <name evidence="7" type="primary">Atxn10</name>
</gene>
<dbReference type="InterPro" id="IPR016024">
    <property type="entry name" value="ARM-type_fold"/>
</dbReference>
<dbReference type="Pfam" id="PF09759">
    <property type="entry name" value="Atx10homo_assoc"/>
    <property type="match status" value="1"/>
</dbReference>
<evidence type="ECO:0000256" key="3">
    <source>
        <dbReference type="ARBA" id="ARBA00022618"/>
    </source>
</evidence>
<dbReference type="SUPFAM" id="SSF48371">
    <property type="entry name" value="ARM repeat"/>
    <property type="match status" value="1"/>
</dbReference>
<name>A0A6F9D7T3_9ASCI</name>
<evidence type="ECO:0000256" key="2">
    <source>
        <dbReference type="ARBA" id="ARBA00018804"/>
    </source>
</evidence>
<dbReference type="InterPro" id="IPR051374">
    <property type="entry name" value="Ataxin-10/CTR86_families"/>
</dbReference>
<evidence type="ECO:0000256" key="1">
    <source>
        <dbReference type="ARBA" id="ARBA00008384"/>
    </source>
</evidence>
<evidence type="ECO:0000256" key="4">
    <source>
        <dbReference type="ARBA" id="ARBA00023306"/>
    </source>
</evidence>
<dbReference type="GO" id="GO:0051301">
    <property type="term" value="P:cell division"/>
    <property type="evidence" value="ECO:0007669"/>
    <property type="project" value="UniProtKB-KW"/>
</dbReference>
<evidence type="ECO:0000313" key="7">
    <source>
        <dbReference type="EMBL" id="CAB3224735.1"/>
    </source>
</evidence>
<dbReference type="GO" id="GO:0031175">
    <property type="term" value="P:neuron projection development"/>
    <property type="evidence" value="ECO:0007669"/>
    <property type="project" value="TreeGrafter"/>
</dbReference>
<feature type="domain" description="Ataxin-10" evidence="6">
    <location>
        <begin position="190"/>
        <end position="280"/>
    </location>
</feature>
<dbReference type="AlphaFoldDB" id="A0A6F9D7T3"/>
<dbReference type="InterPro" id="IPR019156">
    <property type="entry name" value="Ataxin-10_domain"/>
</dbReference>
<protein>
    <recommendedName>
        <fullName evidence="2">Ataxin-10</fullName>
    </recommendedName>
</protein>
<dbReference type="PANTHER" id="PTHR13255">
    <property type="entry name" value="ATAXIN-10"/>
    <property type="match status" value="1"/>
</dbReference>
<dbReference type="InterPro" id="IPR011989">
    <property type="entry name" value="ARM-like"/>
</dbReference>
<dbReference type="Gene3D" id="1.25.10.10">
    <property type="entry name" value="Leucine-rich Repeat Variant"/>
    <property type="match status" value="1"/>
</dbReference>
<dbReference type="PANTHER" id="PTHR13255:SF0">
    <property type="entry name" value="ATAXIN-10"/>
    <property type="match status" value="1"/>
</dbReference>
<keyword evidence="3" id="KW-0132">Cell division</keyword>
<reference evidence="7" key="1">
    <citation type="submission" date="2020-04" db="EMBL/GenBank/DDBJ databases">
        <authorList>
            <person name="Neveu A P."/>
        </authorList>
    </citation>
    <scope>NUCLEOTIDE SEQUENCE</scope>
    <source>
        <tissue evidence="7">Whole embryo</tissue>
    </source>
</reference>
<proteinExistence type="evidence at transcript level"/>
<evidence type="ECO:0000256" key="5">
    <source>
        <dbReference type="ARBA" id="ARBA00045173"/>
    </source>
</evidence>